<dbReference type="AlphaFoldDB" id="A0AAX2ZE93"/>
<organism evidence="1 2">
    <name type="scientific">Terrisporobacter hibernicus</name>
    <dbReference type="NCBI Taxonomy" id="2813371"/>
    <lineage>
        <taxon>Bacteria</taxon>
        <taxon>Bacillati</taxon>
        <taxon>Bacillota</taxon>
        <taxon>Clostridia</taxon>
        <taxon>Peptostreptococcales</taxon>
        <taxon>Peptostreptococcaceae</taxon>
        <taxon>Terrisporobacter</taxon>
    </lineage>
</organism>
<name>A0AAX2ZE93_9FIRM</name>
<evidence type="ECO:0000313" key="1">
    <source>
        <dbReference type="EMBL" id="UEL46700.1"/>
    </source>
</evidence>
<dbReference type="Proteomes" id="UP001198983">
    <property type="component" value="Chromosome"/>
</dbReference>
<accession>A0AAX2ZE93</accession>
<protein>
    <submittedName>
        <fullName evidence="1">Uncharacterized protein</fullName>
    </submittedName>
</protein>
<proteinExistence type="predicted"/>
<dbReference type="RefSeq" id="WP_228415467.1">
    <property type="nucleotide sequence ID" value="NZ_CP081135.1"/>
</dbReference>
<evidence type="ECO:0000313" key="2">
    <source>
        <dbReference type="Proteomes" id="UP001198983"/>
    </source>
</evidence>
<dbReference type="KEGG" id="tem:JW646_13770"/>
<sequence>MKLVSKEIDIITVFDKNGKIQPIKFKFEDKDSTKVIKVDKVIDFVDCKFAGDSFIVYKCQSCINNIIKPFELKFERRTCKWYLYKI</sequence>
<keyword evidence="2" id="KW-1185">Reference proteome</keyword>
<dbReference type="EMBL" id="CP081135">
    <property type="protein sequence ID" value="UEL46700.1"/>
    <property type="molecule type" value="Genomic_DNA"/>
</dbReference>
<gene>
    <name evidence="1" type="ORF">JW646_13770</name>
</gene>
<reference evidence="1 2" key="1">
    <citation type="journal article" date="2023" name="Int. J. Syst. Evol. Microbiol.">
        <title>Terrisporobacter hibernicus sp. nov., isolated from bovine faeces in Northern Ireland.</title>
        <authorList>
            <person name="Mitchell M."/>
            <person name="Nguyen S.V."/>
            <person name="Connor M."/>
            <person name="Fairley D.J."/>
            <person name="Donoghue O."/>
            <person name="Marshall H."/>
            <person name="Koolman L."/>
            <person name="McMullan G."/>
            <person name="Schaffer K.E."/>
            <person name="McGrath J.W."/>
            <person name="Fanning S."/>
        </authorList>
    </citation>
    <scope>NUCLEOTIDE SEQUENCE [LARGE SCALE GENOMIC DNA]</scope>
    <source>
        <strain evidence="1 2">MCA3</strain>
    </source>
</reference>